<feature type="region of interest" description="Disordered" evidence="6">
    <location>
        <begin position="1"/>
        <end position="25"/>
    </location>
</feature>
<protein>
    <submittedName>
        <fullName evidence="8">CAMK protein kinase</fullName>
    </submittedName>
</protein>
<evidence type="ECO:0000259" key="7">
    <source>
        <dbReference type="PROSITE" id="PS50011"/>
    </source>
</evidence>
<evidence type="ECO:0000256" key="6">
    <source>
        <dbReference type="SAM" id="MobiDB-lite"/>
    </source>
</evidence>
<keyword evidence="3" id="KW-0547">Nucleotide-binding</keyword>
<keyword evidence="2" id="KW-0808">Transferase</keyword>
<dbReference type="GeneID" id="20086122"/>
<dbReference type="SUPFAM" id="SSF56112">
    <property type="entry name" value="Protein kinase-like (PK-like)"/>
    <property type="match status" value="1"/>
</dbReference>
<dbReference type="AlphaFoldDB" id="A0A024TWJ6"/>
<dbReference type="PANTHER" id="PTHR24345">
    <property type="entry name" value="SERINE/THREONINE-PROTEIN KINASE PLK"/>
    <property type="match status" value="1"/>
</dbReference>
<dbReference type="EMBL" id="KI913970">
    <property type="protein sequence ID" value="ETV98383.1"/>
    <property type="molecule type" value="Genomic_DNA"/>
</dbReference>
<accession>A0A024TWJ6</accession>
<gene>
    <name evidence="8" type="ORF">H310_09072</name>
</gene>
<evidence type="ECO:0000256" key="5">
    <source>
        <dbReference type="ARBA" id="ARBA00022840"/>
    </source>
</evidence>
<dbReference type="Pfam" id="PF00069">
    <property type="entry name" value="Pkinase"/>
    <property type="match status" value="1"/>
</dbReference>
<dbReference type="GO" id="GO:0005634">
    <property type="term" value="C:nucleus"/>
    <property type="evidence" value="ECO:0007669"/>
    <property type="project" value="TreeGrafter"/>
</dbReference>
<keyword evidence="4 8" id="KW-0418">Kinase</keyword>
<dbReference type="FunFam" id="1.10.510.10:FF:000571">
    <property type="entry name" value="Maternal embryonic leucine zipper kinase"/>
    <property type="match status" value="1"/>
</dbReference>
<dbReference type="Gene3D" id="1.10.510.10">
    <property type="entry name" value="Transferase(Phosphotransferase) domain 1"/>
    <property type="match status" value="1"/>
</dbReference>
<keyword evidence="5" id="KW-0067">ATP-binding</keyword>
<keyword evidence="1" id="KW-0723">Serine/threonine-protein kinase</keyword>
<feature type="domain" description="Protein kinase" evidence="7">
    <location>
        <begin position="87"/>
        <end position="355"/>
    </location>
</feature>
<dbReference type="GO" id="GO:0005524">
    <property type="term" value="F:ATP binding"/>
    <property type="evidence" value="ECO:0007669"/>
    <property type="project" value="UniProtKB-KW"/>
</dbReference>
<dbReference type="OrthoDB" id="60484at2759"/>
<dbReference type="STRING" id="157072.A0A024TWJ6"/>
<dbReference type="GO" id="GO:0004674">
    <property type="term" value="F:protein serine/threonine kinase activity"/>
    <property type="evidence" value="ECO:0007669"/>
    <property type="project" value="UniProtKB-KW"/>
</dbReference>
<dbReference type="PANTHER" id="PTHR24345:SF91">
    <property type="entry name" value="SERINE_THREONINE-PROTEIN KINASE PLK4"/>
    <property type="match status" value="1"/>
</dbReference>
<dbReference type="InterPro" id="IPR011009">
    <property type="entry name" value="Kinase-like_dom_sf"/>
</dbReference>
<evidence type="ECO:0000313" key="8">
    <source>
        <dbReference type="EMBL" id="ETV98383.1"/>
    </source>
</evidence>
<dbReference type="VEuPathDB" id="FungiDB:H310_09072"/>
<reference evidence="8" key="1">
    <citation type="submission" date="2013-12" db="EMBL/GenBank/DDBJ databases">
        <title>The Genome Sequence of Aphanomyces invadans NJM9701.</title>
        <authorList>
            <consortium name="The Broad Institute Genomics Platform"/>
            <person name="Russ C."/>
            <person name="Tyler B."/>
            <person name="van West P."/>
            <person name="Dieguez-Uribeondo J."/>
            <person name="Young S.K."/>
            <person name="Zeng Q."/>
            <person name="Gargeya S."/>
            <person name="Fitzgerald M."/>
            <person name="Abouelleil A."/>
            <person name="Alvarado L."/>
            <person name="Chapman S.B."/>
            <person name="Gainer-Dewar J."/>
            <person name="Goldberg J."/>
            <person name="Griggs A."/>
            <person name="Gujja S."/>
            <person name="Hansen M."/>
            <person name="Howarth C."/>
            <person name="Imamovic A."/>
            <person name="Ireland A."/>
            <person name="Larimer J."/>
            <person name="McCowan C."/>
            <person name="Murphy C."/>
            <person name="Pearson M."/>
            <person name="Poon T.W."/>
            <person name="Priest M."/>
            <person name="Roberts A."/>
            <person name="Saif S."/>
            <person name="Shea T."/>
            <person name="Sykes S."/>
            <person name="Wortman J."/>
            <person name="Nusbaum C."/>
            <person name="Birren B."/>
        </authorList>
    </citation>
    <scope>NUCLEOTIDE SEQUENCE [LARGE SCALE GENOMIC DNA]</scope>
    <source>
        <strain evidence="8">NJM9701</strain>
    </source>
</reference>
<evidence type="ECO:0000256" key="3">
    <source>
        <dbReference type="ARBA" id="ARBA00022741"/>
    </source>
</evidence>
<dbReference type="PROSITE" id="PS50011">
    <property type="entry name" value="PROTEIN_KINASE_DOM"/>
    <property type="match status" value="1"/>
</dbReference>
<name>A0A024TWJ6_9STRA</name>
<evidence type="ECO:0000256" key="4">
    <source>
        <dbReference type="ARBA" id="ARBA00022777"/>
    </source>
</evidence>
<evidence type="ECO:0000256" key="1">
    <source>
        <dbReference type="ARBA" id="ARBA00022527"/>
    </source>
</evidence>
<dbReference type="eggNOG" id="KOG0583">
    <property type="taxonomic scope" value="Eukaryota"/>
</dbReference>
<dbReference type="InterPro" id="IPR000719">
    <property type="entry name" value="Prot_kinase_dom"/>
</dbReference>
<organism evidence="8">
    <name type="scientific">Aphanomyces invadans</name>
    <dbReference type="NCBI Taxonomy" id="157072"/>
    <lineage>
        <taxon>Eukaryota</taxon>
        <taxon>Sar</taxon>
        <taxon>Stramenopiles</taxon>
        <taxon>Oomycota</taxon>
        <taxon>Saprolegniomycetes</taxon>
        <taxon>Saprolegniales</taxon>
        <taxon>Verrucalvaceae</taxon>
        <taxon>Aphanomyces</taxon>
    </lineage>
</organism>
<proteinExistence type="predicted"/>
<evidence type="ECO:0000256" key="2">
    <source>
        <dbReference type="ARBA" id="ARBA00022679"/>
    </source>
</evidence>
<dbReference type="RefSeq" id="XP_008873258.1">
    <property type="nucleotide sequence ID" value="XM_008875036.1"/>
</dbReference>
<sequence length="393" mass="44021">MYGMPGTRSAPWPDRIRPTSMSTPPSTVRLLSTNGGSIGSPSTLLAKTIDLDRHLAGCHKWSAAPRRGKQPHDAHFPIRLLVAMSRYVTKKVLANALYGQVLLCQDSHTGDMVAIKRIHVAASAARQGLHTLCTVSDDIGMEKAVHECLSSHGGHSHVLRLRHSFVQQGYDHLVMDYCPNGDLFDLVNKVTLDPAVVQRYFRQIVHGVAFMHSRGFAHRDLSLENVLLDDRHNCHVCDFGLVAPTTELRKDMVGKPFYMAPEIVAKQVYSPVKADVWSLGVMLFMMLTGAPLCETASPEDSRFHYFLKNGLRSLLHSWKLSHRFDCETLDLVEKMLHPNPKERVSMVQVLQHPYVGGRQPVPAQKHSNKSTNTARPSFVQRWISRAQKAVKAY</sequence>